<feature type="active site" description="Proton acceptor" evidence="4">
    <location>
        <position position="308"/>
    </location>
</feature>
<dbReference type="Gene3D" id="3.40.50.150">
    <property type="entry name" value="Vaccinia Virus protein VP39"/>
    <property type="match status" value="1"/>
</dbReference>
<dbReference type="GO" id="GO:0008171">
    <property type="term" value="F:O-methyltransferase activity"/>
    <property type="evidence" value="ECO:0007669"/>
    <property type="project" value="InterPro"/>
</dbReference>
<dbReference type="SUPFAM" id="SSF53335">
    <property type="entry name" value="S-adenosyl-L-methionine-dependent methyltransferases"/>
    <property type="match status" value="1"/>
</dbReference>
<dbReference type="InterPro" id="IPR036390">
    <property type="entry name" value="WH_DNA-bd_sf"/>
</dbReference>
<dbReference type="Gene3D" id="1.10.10.10">
    <property type="entry name" value="Winged helix-like DNA-binding domain superfamily/Winged helix DNA-binding domain"/>
    <property type="match status" value="1"/>
</dbReference>
<comment type="caution">
    <text evidence="7">The sequence shown here is derived from an EMBL/GenBank/DDBJ whole genome shotgun (WGS) entry which is preliminary data.</text>
</comment>
<dbReference type="GeneID" id="81465081"/>
<evidence type="ECO:0000256" key="3">
    <source>
        <dbReference type="ARBA" id="ARBA00022691"/>
    </source>
</evidence>
<dbReference type="EMBL" id="JAPZBT010000003">
    <property type="protein sequence ID" value="KAJ5365282.1"/>
    <property type="molecule type" value="Genomic_DNA"/>
</dbReference>
<keyword evidence="3" id="KW-0949">S-adenosyl-L-methionine</keyword>
<dbReference type="AlphaFoldDB" id="A0A9W9RS69"/>
<dbReference type="Pfam" id="PF08100">
    <property type="entry name" value="Dimerisation"/>
    <property type="match status" value="1"/>
</dbReference>
<organism evidence="7 8">
    <name type="scientific">Penicillium concentricum</name>
    <dbReference type="NCBI Taxonomy" id="293559"/>
    <lineage>
        <taxon>Eukaryota</taxon>
        <taxon>Fungi</taxon>
        <taxon>Dikarya</taxon>
        <taxon>Ascomycota</taxon>
        <taxon>Pezizomycotina</taxon>
        <taxon>Eurotiomycetes</taxon>
        <taxon>Eurotiomycetidae</taxon>
        <taxon>Eurotiales</taxon>
        <taxon>Aspergillaceae</taxon>
        <taxon>Penicillium</taxon>
    </lineage>
</organism>
<dbReference type="SUPFAM" id="SSF46785">
    <property type="entry name" value="Winged helix' DNA-binding domain"/>
    <property type="match status" value="1"/>
</dbReference>
<protein>
    <recommendedName>
        <fullName evidence="9">O-methyltransferase domain-containing protein</fullName>
    </recommendedName>
</protein>
<evidence type="ECO:0000256" key="2">
    <source>
        <dbReference type="ARBA" id="ARBA00022679"/>
    </source>
</evidence>
<dbReference type="InterPro" id="IPR029063">
    <property type="entry name" value="SAM-dependent_MTases_sf"/>
</dbReference>
<dbReference type="PROSITE" id="PS51683">
    <property type="entry name" value="SAM_OMT_II"/>
    <property type="match status" value="1"/>
</dbReference>
<reference evidence="7" key="1">
    <citation type="submission" date="2022-12" db="EMBL/GenBank/DDBJ databases">
        <authorList>
            <person name="Petersen C."/>
        </authorList>
    </citation>
    <scope>NUCLEOTIDE SEQUENCE</scope>
    <source>
        <strain evidence="7">IBT 3081</strain>
    </source>
</reference>
<dbReference type="InterPro" id="IPR012967">
    <property type="entry name" value="COMT_dimerisation"/>
</dbReference>
<evidence type="ECO:0000259" key="5">
    <source>
        <dbReference type="Pfam" id="PF00891"/>
    </source>
</evidence>
<dbReference type="InterPro" id="IPR001077">
    <property type="entry name" value="COMT_C"/>
</dbReference>
<accession>A0A9W9RS69</accession>
<name>A0A9W9RS69_9EURO</name>
<dbReference type="InterPro" id="IPR036388">
    <property type="entry name" value="WH-like_DNA-bd_sf"/>
</dbReference>
<dbReference type="PANTHER" id="PTHR43712">
    <property type="entry name" value="PUTATIVE (AFU_ORTHOLOGUE AFUA_4G14580)-RELATED"/>
    <property type="match status" value="1"/>
</dbReference>
<sequence length="401" mass="44844">MHIKQIQGLSELTHASINEFVSTGAEASRVQAQERALQLSRALERPRDAILKLAFTPAILMAVKIALDMKVFPMLAQTALPVPLAKLAAAKPADPLLVGRILRVLVANAIVDEPVPNEYLQTQLSRELTKRPSIGVIESMFCEFLPSFQKTPEFLGATEYRNPDDPLAAPLQYANNLGRLDGFSWLCQNPDALTRFNDFMEGQRADRPHWCDWFPVHERILDHPDLTSETPLIVDIGGGRGHDLLGFRRRFPDAHGKLILEDLAAVINEVTGAQELAAANIDTQVFDFFNETQPVRGARAYYLKNVLHDWSDEKATTIFTNLKPAMKLGFSKILIEEYVLPDRDASSLPCTTDLAVMVFCSGLERTNQQWEKLLAANGLRVIKYWRHAAECFGIIEVELTG</sequence>
<keyword evidence="1" id="KW-0489">Methyltransferase</keyword>
<dbReference type="Pfam" id="PF00891">
    <property type="entry name" value="Methyltransf_2"/>
    <property type="match status" value="1"/>
</dbReference>
<dbReference type="InterPro" id="IPR016461">
    <property type="entry name" value="COMT-like"/>
</dbReference>
<dbReference type="GO" id="GO:0046983">
    <property type="term" value="F:protein dimerization activity"/>
    <property type="evidence" value="ECO:0007669"/>
    <property type="project" value="InterPro"/>
</dbReference>
<dbReference type="OrthoDB" id="1535081at2759"/>
<feature type="domain" description="O-methyltransferase dimerisation" evidence="6">
    <location>
        <begin position="53"/>
        <end position="130"/>
    </location>
</feature>
<evidence type="ECO:0000256" key="1">
    <source>
        <dbReference type="ARBA" id="ARBA00022603"/>
    </source>
</evidence>
<keyword evidence="2" id="KW-0808">Transferase</keyword>
<evidence type="ECO:0000313" key="8">
    <source>
        <dbReference type="Proteomes" id="UP001147752"/>
    </source>
</evidence>
<dbReference type="GO" id="GO:0044550">
    <property type="term" value="P:secondary metabolite biosynthetic process"/>
    <property type="evidence" value="ECO:0007669"/>
    <property type="project" value="UniProtKB-ARBA"/>
</dbReference>
<dbReference type="GO" id="GO:0032259">
    <property type="term" value="P:methylation"/>
    <property type="evidence" value="ECO:0007669"/>
    <property type="project" value="UniProtKB-KW"/>
</dbReference>
<evidence type="ECO:0000256" key="4">
    <source>
        <dbReference type="PIRSR" id="PIRSR005739-1"/>
    </source>
</evidence>
<evidence type="ECO:0008006" key="9">
    <source>
        <dbReference type="Google" id="ProtNLM"/>
    </source>
</evidence>
<dbReference type="PANTHER" id="PTHR43712:SF1">
    <property type="entry name" value="HYPOTHETICAL O-METHYLTRANSFERASE (EUROFUNG)-RELATED"/>
    <property type="match status" value="1"/>
</dbReference>
<dbReference type="Proteomes" id="UP001147752">
    <property type="component" value="Unassembled WGS sequence"/>
</dbReference>
<dbReference type="RefSeq" id="XP_056576749.1">
    <property type="nucleotide sequence ID" value="XM_056725898.1"/>
</dbReference>
<gene>
    <name evidence="7" type="ORF">N7517_008168</name>
</gene>
<proteinExistence type="predicted"/>
<reference evidence="7" key="2">
    <citation type="journal article" date="2023" name="IMA Fungus">
        <title>Comparative genomic study of the Penicillium genus elucidates a diverse pangenome and 15 lateral gene transfer events.</title>
        <authorList>
            <person name="Petersen C."/>
            <person name="Sorensen T."/>
            <person name="Nielsen M.R."/>
            <person name="Sondergaard T.E."/>
            <person name="Sorensen J.L."/>
            <person name="Fitzpatrick D.A."/>
            <person name="Frisvad J.C."/>
            <person name="Nielsen K.L."/>
        </authorList>
    </citation>
    <scope>NUCLEOTIDE SEQUENCE</scope>
    <source>
        <strain evidence="7">IBT 3081</strain>
    </source>
</reference>
<evidence type="ECO:0000259" key="6">
    <source>
        <dbReference type="Pfam" id="PF08100"/>
    </source>
</evidence>
<keyword evidence="8" id="KW-1185">Reference proteome</keyword>
<feature type="domain" description="O-methyltransferase C-terminal" evidence="5">
    <location>
        <begin position="217"/>
        <end position="379"/>
    </location>
</feature>
<evidence type="ECO:0000313" key="7">
    <source>
        <dbReference type="EMBL" id="KAJ5365282.1"/>
    </source>
</evidence>
<dbReference type="PIRSF" id="PIRSF005739">
    <property type="entry name" value="O-mtase"/>
    <property type="match status" value="1"/>
</dbReference>